<dbReference type="PANTHER" id="PTHR36838:SF3">
    <property type="entry name" value="TRANSPORTER AUXIN EFFLUX CARRIER EC FAMILY"/>
    <property type="match status" value="1"/>
</dbReference>
<dbReference type="InterPro" id="IPR004776">
    <property type="entry name" value="Mem_transp_PIN-like"/>
</dbReference>
<evidence type="ECO:0000313" key="10">
    <source>
        <dbReference type="Proteomes" id="UP000254889"/>
    </source>
</evidence>
<keyword evidence="5 8" id="KW-0812">Transmembrane</keyword>
<feature type="transmembrane region" description="Helical" evidence="8">
    <location>
        <begin position="289"/>
        <end position="309"/>
    </location>
</feature>
<keyword evidence="6 8" id="KW-1133">Transmembrane helix</keyword>
<evidence type="ECO:0000256" key="5">
    <source>
        <dbReference type="ARBA" id="ARBA00022692"/>
    </source>
</evidence>
<keyword evidence="10" id="KW-1185">Reference proteome</keyword>
<dbReference type="RefSeq" id="WP_115689256.1">
    <property type="nucleotide sequence ID" value="NZ_CP031417.1"/>
</dbReference>
<feature type="transmembrane region" description="Helical" evidence="8">
    <location>
        <begin position="199"/>
        <end position="218"/>
    </location>
</feature>
<keyword evidence="4" id="KW-1003">Cell membrane</keyword>
<dbReference type="PANTHER" id="PTHR36838">
    <property type="entry name" value="AUXIN EFFLUX CARRIER FAMILY PROTEIN"/>
    <property type="match status" value="1"/>
</dbReference>
<feature type="transmembrane region" description="Helical" evidence="8">
    <location>
        <begin position="230"/>
        <end position="251"/>
    </location>
</feature>
<dbReference type="GO" id="GO:0005886">
    <property type="term" value="C:plasma membrane"/>
    <property type="evidence" value="ECO:0007669"/>
    <property type="project" value="UniProtKB-SubCell"/>
</dbReference>
<evidence type="ECO:0000256" key="8">
    <source>
        <dbReference type="SAM" id="Phobius"/>
    </source>
</evidence>
<proteinExistence type="inferred from homology"/>
<protein>
    <submittedName>
        <fullName evidence="9">AEC family transporter</fullName>
    </submittedName>
</protein>
<keyword evidence="7 8" id="KW-0472">Membrane</keyword>
<evidence type="ECO:0000256" key="3">
    <source>
        <dbReference type="ARBA" id="ARBA00022448"/>
    </source>
</evidence>
<comment type="subcellular location">
    <subcellularLocation>
        <location evidence="1">Cell membrane</location>
        <topology evidence="1">Multi-pass membrane protein</topology>
    </subcellularLocation>
</comment>
<dbReference type="GO" id="GO:0055085">
    <property type="term" value="P:transmembrane transport"/>
    <property type="evidence" value="ECO:0007669"/>
    <property type="project" value="InterPro"/>
</dbReference>
<accession>A0A345ZSW7</accession>
<feature type="transmembrane region" description="Helical" evidence="8">
    <location>
        <begin position="31"/>
        <end position="53"/>
    </location>
</feature>
<evidence type="ECO:0000256" key="4">
    <source>
        <dbReference type="ARBA" id="ARBA00022475"/>
    </source>
</evidence>
<feature type="transmembrane region" description="Helical" evidence="8">
    <location>
        <begin position="65"/>
        <end position="87"/>
    </location>
</feature>
<keyword evidence="3" id="KW-0813">Transport</keyword>
<reference evidence="9 10" key="1">
    <citation type="submission" date="2018-07" db="EMBL/GenBank/DDBJ databases">
        <authorList>
            <person name="Quirk P.G."/>
            <person name="Krulwich T.A."/>
        </authorList>
    </citation>
    <scope>NUCLEOTIDE SEQUENCE [LARGE SCALE GENOMIC DNA]</scope>
    <source>
        <strain evidence="9 10">CC-BB4</strain>
    </source>
</reference>
<name>A0A345ZSW7_9HYPH</name>
<gene>
    <name evidence="9" type="ORF">DW352_05465</name>
</gene>
<dbReference type="InterPro" id="IPR038770">
    <property type="entry name" value="Na+/solute_symporter_sf"/>
</dbReference>
<sequence>MLDVVNLALPFFGLILVGFVCGKLKQIPDTALGWMNFFIIYVTLPALFFRILAQTPLEQLARIEFVIATTLSTFCAFVISFAIGMALRHRSIAEATIAGLAGGYGNIGYMGPGLALATLGAQAAGPVALIFCFDTLLLFSLVPFMMALANPQQSSIGATAFDVLKRIVTHPLVLSTAAGVASAAIHFEPPVALDRLLQFLQNAAAPCALFTLGVTVALRPLKKMPWEVPFLVLVKLTLHPVIVFVMLSVFGPFDKTWIDAAVLMAALPPALNVFVFARQYDTWVEQASSAVLIGTLVSVVTLTSVMWLVKTHNLPPLLW</sequence>
<evidence type="ECO:0000256" key="2">
    <source>
        <dbReference type="ARBA" id="ARBA00010145"/>
    </source>
</evidence>
<dbReference type="Proteomes" id="UP000254889">
    <property type="component" value="Chromosome"/>
</dbReference>
<dbReference type="AlphaFoldDB" id="A0A345ZSW7"/>
<dbReference type="Pfam" id="PF03547">
    <property type="entry name" value="Mem_trans"/>
    <property type="match status" value="1"/>
</dbReference>
<feature type="transmembrane region" description="Helical" evidence="8">
    <location>
        <begin position="127"/>
        <end position="146"/>
    </location>
</feature>
<evidence type="ECO:0000256" key="1">
    <source>
        <dbReference type="ARBA" id="ARBA00004651"/>
    </source>
</evidence>
<dbReference type="KEGG" id="ptaw:DW352_05465"/>
<feature type="transmembrane region" description="Helical" evidence="8">
    <location>
        <begin position="6"/>
        <end position="24"/>
    </location>
</feature>
<evidence type="ECO:0000256" key="6">
    <source>
        <dbReference type="ARBA" id="ARBA00022989"/>
    </source>
</evidence>
<organism evidence="9 10">
    <name type="scientific">Pseudolabrys taiwanensis</name>
    <dbReference type="NCBI Taxonomy" id="331696"/>
    <lineage>
        <taxon>Bacteria</taxon>
        <taxon>Pseudomonadati</taxon>
        <taxon>Pseudomonadota</taxon>
        <taxon>Alphaproteobacteria</taxon>
        <taxon>Hyphomicrobiales</taxon>
        <taxon>Xanthobacteraceae</taxon>
        <taxon>Pseudolabrys</taxon>
    </lineage>
</organism>
<feature type="transmembrane region" description="Helical" evidence="8">
    <location>
        <begin position="257"/>
        <end position="277"/>
    </location>
</feature>
<comment type="similarity">
    <text evidence="2">Belongs to the auxin efflux carrier (TC 2.A.69) family.</text>
</comment>
<dbReference type="EMBL" id="CP031417">
    <property type="protein sequence ID" value="AXK80014.1"/>
    <property type="molecule type" value="Genomic_DNA"/>
</dbReference>
<evidence type="ECO:0000256" key="7">
    <source>
        <dbReference type="ARBA" id="ARBA00023136"/>
    </source>
</evidence>
<dbReference type="Gene3D" id="1.20.1530.20">
    <property type="match status" value="1"/>
</dbReference>
<dbReference type="OrthoDB" id="7329340at2"/>
<evidence type="ECO:0000313" key="9">
    <source>
        <dbReference type="EMBL" id="AXK80014.1"/>
    </source>
</evidence>
<feature type="transmembrane region" description="Helical" evidence="8">
    <location>
        <begin position="99"/>
        <end position="121"/>
    </location>
</feature>